<feature type="region of interest" description="Disordered" evidence="5">
    <location>
        <begin position="1"/>
        <end position="27"/>
    </location>
</feature>
<feature type="compositionally biased region" description="Polar residues" evidence="5">
    <location>
        <begin position="1"/>
        <end position="25"/>
    </location>
</feature>
<proteinExistence type="predicted"/>
<keyword evidence="4" id="KW-0393">Immunoglobulin domain</keyword>
<name>A0A3P9JW79_ORYLA</name>
<dbReference type="Gene3D" id="2.60.40.10">
    <property type="entry name" value="Immunoglobulins"/>
    <property type="match status" value="2"/>
</dbReference>
<dbReference type="InterPro" id="IPR036179">
    <property type="entry name" value="Ig-like_dom_sf"/>
</dbReference>
<dbReference type="SMART" id="SM00408">
    <property type="entry name" value="IGc2"/>
    <property type="match status" value="2"/>
</dbReference>
<dbReference type="InterPro" id="IPR007110">
    <property type="entry name" value="Ig-like_dom"/>
</dbReference>
<dbReference type="InterPro" id="IPR003599">
    <property type="entry name" value="Ig_sub"/>
</dbReference>
<dbReference type="GO" id="GO:0005737">
    <property type="term" value="C:cytoplasm"/>
    <property type="evidence" value="ECO:0007669"/>
    <property type="project" value="UniProtKB-SubCell"/>
</dbReference>
<dbReference type="SMART" id="SM00409">
    <property type="entry name" value="IG"/>
    <property type="match status" value="2"/>
</dbReference>
<keyword evidence="3" id="KW-0677">Repeat</keyword>
<dbReference type="InterPro" id="IPR003598">
    <property type="entry name" value="Ig_sub2"/>
</dbReference>
<evidence type="ECO:0000256" key="5">
    <source>
        <dbReference type="SAM" id="MobiDB-lite"/>
    </source>
</evidence>
<dbReference type="PANTHER" id="PTHR13817">
    <property type="entry name" value="TITIN"/>
    <property type="match status" value="1"/>
</dbReference>
<accession>A0A3P9JW79</accession>
<sequence length="244" mass="27076">MVRSHSSLSQPCLTTPESGPSSQTVPLGDEVRFRARVVGKPDPECQWFKNGVQLERSDRVSWSMLEEHVCELVIRHVSAEDSASIMLKATNTAGETSSHAFLLVQVPEPPQITRHMEPQTVMSGRLVRFSAQVSGLPPPQVFWYKDSQLLSTSFTCKFLHDGDEHTLMLLEVFPEDAAIYSCSAKNDYGEATSSAPLIVQGTRAVLVVIILLDFHVLQIKLDSGKNGFLFFFALLISQFLPLTL</sequence>
<dbReference type="Proteomes" id="UP000265180">
    <property type="component" value="Chromosome 21"/>
</dbReference>
<dbReference type="PROSITE" id="PS50835">
    <property type="entry name" value="IG_LIKE"/>
    <property type="match status" value="2"/>
</dbReference>
<dbReference type="PANTHER" id="PTHR13817:SF151">
    <property type="entry name" value="TITIN"/>
    <property type="match status" value="1"/>
</dbReference>
<protein>
    <recommendedName>
        <fullName evidence="6">Ig-like domain-containing protein</fullName>
    </recommendedName>
</protein>
<organism evidence="7 8">
    <name type="scientific">Oryzias latipes</name>
    <name type="common">Japanese rice fish</name>
    <name type="synonym">Japanese killifish</name>
    <dbReference type="NCBI Taxonomy" id="8090"/>
    <lineage>
        <taxon>Eukaryota</taxon>
        <taxon>Metazoa</taxon>
        <taxon>Chordata</taxon>
        <taxon>Craniata</taxon>
        <taxon>Vertebrata</taxon>
        <taxon>Euteleostomi</taxon>
        <taxon>Actinopterygii</taxon>
        <taxon>Neopterygii</taxon>
        <taxon>Teleostei</taxon>
        <taxon>Neoteleostei</taxon>
        <taxon>Acanthomorphata</taxon>
        <taxon>Ovalentaria</taxon>
        <taxon>Atherinomorphae</taxon>
        <taxon>Beloniformes</taxon>
        <taxon>Adrianichthyidae</taxon>
        <taxon>Oryziinae</taxon>
        <taxon>Oryzias</taxon>
    </lineage>
</organism>
<dbReference type="Pfam" id="PF07679">
    <property type="entry name" value="I-set"/>
    <property type="match status" value="2"/>
</dbReference>
<dbReference type="FunFam" id="2.60.40.10:FF:000779">
    <property type="entry name" value="Titin b"/>
    <property type="match status" value="1"/>
</dbReference>
<evidence type="ECO:0000256" key="4">
    <source>
        <dbReference type="ARBA" id="ARBA00023319"/>
    </source>
</evidence>
<dbReference type="SUPFAM" id="SSF48726">
    <property type="entry name" value="Immunoglobulin"/>
    <property type="match status" value="2"/>
</dbReference>
<evidence type="ECO:0000313" key="7">
    <source>
        <dbReference type="Ensembl" id="ENSORLP00020000441.1"/>
    </source>
</evidence>
<feature type="domain" description="Ig-like" evidence="6">
    <location>
        <begin position="110"/>
        <end position="198"/>
    </location>
</feature>
<evidence type="ECO:0000256" key="1">
    <source>
        <dbReference type="ARBA" id="ARBA00004496"/>
    </source>
</evidence>
<dbReference type="InterPro" id="IPR013098">
    <property type="entry name" value="Ig_I-set"/>
</dbReference>
<feature type="domain" description="Ig-like" evidence="6">
    <location>
        <begin position="11"/>
        <end position="103"/>
    </location>
</feature>
<reference evidence="7" key="4">
    <citation type="submission" date="2025-09" db="UniProtKB">
        <authorList>
            <consortium name="Ensembl"/>
        </authorList>
    </citation>
    <scope>IDENTIFICATION</scope>
    <source>
        <strain evidence="7">HNI</strain>
    </source>
</reference>
<evidence type="ECO:0000259" key="6">
    <source>
        <dbReference type="PROSITE" id="PS50835"/>
    </source>
</evidence>
<evidence type="ECO:0000256" key="2">
    <source>
        <dbReference type="ARBA" id="ARBA00022490"/>
    </source>
</evidence>
<dbReference type="AlphaFoldDB" id="A0A3P9JW79"/>
<comment type="subcellular location">
    <subcellularLocation>
        <location evidence="1">Cytoplasm</location>
    </subcellularLocation>
</comment>
<evidence type="ECO:0000313" key="8">
    <source>
        <dbReference type="Proteomes" id="UP000265180"/>
    </source>
</evidence>
<reference evidence="7 8" key="2">
    <citation type="submission" date="2017-04" db="EMBL/GenBank/DDBJ databases">
        <title>CpG methylation of centromeres and impact of large insertions on vertebrate speciation.</title>
        <authorList>
            <person name="Ichikawa K."/>
            <person name="Yoshimura J."/>
            <person name="Morishita S."/>
        </authorList>
    </citation>
    <scope>NUCLEOTIDE SEQUENCE</scope>
    <source>
        <strain evidence="7 8">HNI</strain>
    </source>
</reference>
<reference evidence="7" key="3">
    <citation type="submission" date="2025-08" db="UniProtKB">
        <authorList>
            <consortium name="Ensembl"/>
        </authorList>
    </citation>
    <scope>IDENTIFICATION</scope>
    <source>
        <strain evidence="7">HNI</strain>
    </source>
</reference>
<evidence type="ECO:0000256" key="3">
    <source>
        <dbReference type="ARBA" id="ARBA00022737"/>
    </source>
</evidence>
<dbReference type="InterPro" id="IPR013783">
    <property type="entry name" value="Ig-like_fold"/>
</dbReference>
<reference key="1">
    <citation type="journal article" date="2007" name="Nature">
        <title>The medaka draft genome and insights into vertebrate genome evolution.</title>
        <authorList>
            <person name="Kasahara M."/>
            <person name="Naruse K."/>
            <person name="Sasaki S."/>
            <person name="Nakatani Y."/>
            <person name="Qu W."/>
            <person name="Ahsan B."/>
            <person name="Yamada T."/>
            <person name="Nagayasu Y."/>
            <person name="Doi K."/>
            <person name="Kasai Y."/>
            <person name="Jindo T."/>
            <person name="Kobayashi D."/>
            <person name="Shimada A."/>
            <person name="Toyoda A."/>
            <person name="Kuroki Y."/>
            <person name="Fujiyama A."/>
            <person name="Sasaki T."/>
            <person name="Shimizu A."/>
            <person name="Asakawa S."/>
            <person name="Shimizu N."/>
            <person name="Hashimoto S."/>
            <person name="Yang J."/>
            <person name="Lee Y."/>
            <person name="Matsushima K."/>
            <person name="Sugano S."/>
            <person name="Sakaizumi M."/>
            <person name="Narita T."/>
            <person name="Ohishi K."/>
            <person name="Haga S."/>
            <person name="Ohta F."/>
            <person name="Nomoto H."/>
            <person name="Nogata K."/>
            <person name="Morishita T."/>
            <person name="Endo T."/>
            <person name="Shin-I T."/>
            <person name="Takeda H."/>
            <person name="Morishita S."/>
            <person name="Kohara Y."/>
        </authorList>
    </citation>
    <scope>NUCLEOTIDE SEQUENCE [LARGE SCALE GENOMIC DNA]</scope>
    <source>
        <strain>Hd-rR</strain>
    </source>
</reference>
<dbReference type="InterPro" id="IPR050964">
    <property type="entry name" value="Striated_Muscle_Regulatory"/>
</dbReference>
<dbReference type="Ensembl" id="ENSORLT00020014698.1">
    <property type="protein sequence ID" value="ENSORLP00020000441.1"/>
    <property type="gene ID" value="ENSORLG00020001132.1"/>
</dbReference>
<dbReference type="FunFam" id="2.60.40.10:FF:000425">
    <property type="entry name" value="Myosin light chain kinase"/>
    <property type="match status" value="1"/>
</dbReference>
<keyword evidence="2" id="KW-0963">Cytoplasm</keyword>